<dbReference type="Gene3D" id="2.90.10.10">
    <property type="entry name" value="Bulb-type lectin domain"/>
    <property type="match status" value="1"/>
</dbReference>
<sequence length="586" mass="66497">MFWFKPKKPYLLLIFTYLLCLWTIFCCIHVIKAAAIESLKPGDSLNSTNALCSESYIYCLLFSVFEDGRTYLVVRDNDGTTTDSYGTFNYLWIANRNQPIINSDDNGSGILLSFDHSGVLKIEESQQQGEKPIILYSPPTPHSAANNSNTTVAAVLDTGNFVVQQLNPDGSTKNVLWQSFDYSTDTWIPGMKLGVNYKTGHNWSLVSWASEKCPLLGPFRLEWEPREGELIISRRYGEVVWKSGKLRNNGFFENIPKESQLMYNYTLVSTKDENYFSFTTPYTEQTTNWKLFESGHLTGLDGKDIARADMCYGYNTDGGCQKWKIPSCRYPGYVFEIFQGMGLPGYGENNDTNYDYFPIYGIGDCQDRCWSNCSCLGFMSSNDDGTGCVFFYGKSLANVSLVTVGGKKFYMLVKKQQHRGVNRWIWISALIATSLIICTSILCLAIKKRKHVLEVKRRMKIEMQDLPVFDGSTGTKDLKAWELWNDSACLQLIDPSLNDAFVPDEVYRCIHIALLCVEHYAKDRPNMSDIISLLTNKSIIITTLPRRPAFYVGRDIIEGKRSSKCTTTSNSDFVKENSSYTEVEPR</sequence>
<name>A0AAN9EGG1_CROPI</name>
<evidence type="ECO:0000256" key="4">
    <source>
        <dbReference type="SAM" id="MobiDB-lite"/>
    </source>
</evidence>
<keyword evidence="5" id="KW-1133">Transmembrane helix</keyword>
<protein>
    <recommendedName>
        <fullName evidence="10">Bulb-type lectin domain-containing protein</fullName>
    </recommendedName>
</protein>
<keyword evidence="3" id="KW-0325">Glycoprotein</keyword>
<gene>
    <name evidence="8" type="ORF">RIF29_30701</name>
</gene>
<dbReference type="PROSITE" id="PS50927">
    <property type="entry name" value="BULB_LECTIN"/>
    <property type="match status" value="1"/>
</dbReference>
<dbReference type="Pfam" id="PF01453">
    <property type="entry name" value="B_lectin"/>
    <property type="match status" value="1"/>
</dbReference>
<evidence type="ECO:0000256" key="2">
    <source>
        <dbReference type="ARBA" id="ARBA00023157"/>
    </source>
</evidence>
<dbReference type="SUPFAM" id="SSF51110">
    <property type="entry name" value="alpha-D-mannose-specific plant lectins"/>
    <property type="match status" value="1"/>
</dbReference>
<feature type="domain" description="Bulb-type lectin" evidence="6">
    <location>
        <begin position="36"/>
        <end position="176"/>
    </location>
</feature>
<dbReference type="InterPro" id="IPR003609">
    <property type="entry name" value="Pan_app"/>
</dbReference>
<evidence type="ECO:0000313" key="8">
    <source>
        <dbReference type="EMBL" id="KAK7257024.1"/>
    </source>
</evidence>
<dbReference type="EMBL" id="JAYWIO010000006">
    <property type="protein sequence ID" value="KAK7257024.1"/>
    <property type="molecule type" value="Genomic_DNA"/>
</dbReference>
<proteinExistence type="predicted"/>
<evidence type="ECO:0000256" key="3">
    <source>
        <dbReference type="ARBA" id="ARBA00023180"/>
    </source>
</evidence>
<dbReference type="PANTHER" id="PTHR32444">
    <property type="entry name" value="BULB-TYPE LECTIN DOMAIN-CONTAINING PROTEIN"/>
    <property type="match status" value="1"/>
</dbReference>
<dbReference type="InterPro" id="IPR036426">
    <property type="entry name" value="Bulb-type_lectin_dom_sf"/>
</dbReference>
<feature type="transmembrane region" description="Helical" evidence="5">
    <location>
        <begin position="424"/>
        <end position="446"/>
    </location>
</feature>
<evidence type="ECO:0000256" key="5">
    <source>
        <dbReference type="SAM" id="Phobius"/>
    </source>
</evidence>
<feature type="region of interest" description="Disordered" evidence="4">
    <location>
        <begin position="563"/>
        <end position="586"/>
    </location>
</feature>
<accession>A0AAN9EGG1</accession>
<evidence type="ECO:0000313" key="9">
    <source>
        <dbReference type="Proteomes" id="UP001372338"/>
    </source>
</evidence>
<keyword evidence="1" id="KW-0732">Signal</keyword>
<keyword evidence="5" id="KW-0812">Transmembrane</keyword>
<feature type="domain" description="Apple" evidence="7">
    <location>
        <begin position="328"/>
        <end position="414"/>
    </location>
</feature>
<evidence type="ECO:0000259" key="7">
    <source>
        <dbReference type="PROSITE" id="PS50948"/>
    </source>
</evidence>
<evidence type="ECO:0000259" key="6">
    <source>
        <dbReference type="PROSITE" id="PS50927"/>
    </source>
</evidence>
<dbReference type="PROSITE" id="PS50948">
    <property type="entry name" value="PAN"/>
    <property type="match status" value="1"/>
</dbReference>
<evidence type="ECO:0000256" key="1">
    <source>
        <dbReference type="ARBA" id="ARBA00022729"/>
    </source>
</evidence>
<dbReference type="Proteomes" id="UP001372338">
    <property type="component" value="Unassembled WGS sequence"/>
</dbReference>
<dbReference type="AlphaFoldDB" id="A0AAN9EGG1"/>
<dbReference type="InterPro" id="IPR001480">
    <property type="entry name" value="Bulb-type_lectin_dom"/>
</dbReference>
<dbReference type="Pfam" id="PF08276">
    <property type="entry name" value="PAN_2"/>
    <property type="match status" value="1"/>
</dbReference>
<keyword evidence="2" id="KW-1015">Disulfide bond</keyword>
<keyword evidence="9" id="KW-1185">Reference proteome</keyword>
<evidence type="ECO:0008006" key="10">
    <source>
        <dbReference type="Google" id="ProtNLM"/>
    </source>
</evidence>
<reference evidence="8 9" key="1">
    <citation type="submission" date="2024-01" db="EMBL/GenBank/DDBJ databases">
        <title>The genomes of 5 underutilized Papilionoideae crops provide insights into root nodulation and disease resistanc.</title>
        <authorList>
            <person name="Yuan L."/>
        </authorList>
    </citation>
    <scope>NUCLEOTIDE SEQUENCE [LARGE SCALE GENOMIC DNA]</scope>
    <source>
        <strain evidence="8">ZHUSHIDOU_FW_LH</strain>
        <tissue evidence="8">Leaf</tissue>
    </source>
</reference>
<dbReference type="Gene3D" id="1.10.510.10">
    <property type="entry name" value="Transferase(Phosphotransferase) domain 1"/>
    <property type="match status" value="1"/>
</dbReference>
<feature type="compositionally biased region" description="Polar residues" evidence="4">
    <location>
        <begin position="564"/>
        <end position="586"/>
    </location>
</feature>
<keyword evidence="5" id="KW-0472">Membrane</keyword>
<dbReference type="PANTHER" id="PTHR32444:SF183">
    <property type="entry name" value="APPLE DOMAIN-CONTAINING PROTEIN"/>
    <property type="match status" value="1"/>
</dbReference>
<comment type="caution">
    <text evidence="8">The sequence shown here is derived from an EMBL/GenBank/DDBJ whole genome shotgun (WGS) entry which is preliminary data.</text>
</comment>
<organism evidence="8 9">
    <name type="scientific">Crotalaria pallida</name>
    <name type="common">Smooth rattlebox</name>
    <name type="synonym">Crotalaria striata</name>
    <dbReference type="NCBI Taxonomy" id="3830"/>
    <lineage>
        <taxon>Eukaryota</taxon>
        <taxon>Viridiplantae</taxon>
        <taxon>Streptophyta</taxon>
        <taxon>Embryophyta</taxon>
        <taxon>Tracheophyta</taxon>
        <taxon>Spermatophyta</taxon>
        <taxon>Magnoliopsida</taxon>
        <taxon>eudicotyledons</taxon>
        <taxon>Gunneridae</taxon>
        <taxon>Pentapetalae</taxon>
        <taxon>rosids</taxon>
        <taxon>fabids</taxon>
        <taxon>Fabales</taxon>
        <taxon>Fabaceae</taxon>
        <taxon>Papilionoideae</taxon>
        <taxon>50 kb inversion clade</taxon>
        <taxon>genistoids sensu lato</taxon>
        <taxon>core genistoids</taxon>
        <taxon>Crotalarieae</taxon>
        <taxon>Crotalaria</taxon>
    </lineage>
</organism>